<dbReference type="Proteomes" id="UP000030002">
    <property type="component" value="Unassembled WGS sequence"/>
</dbReference>
<sequence length="287" mass="30597">MTTTRGTPTVDELDDVVMTLREWQDNTAPMQLHPGDIGWFWRFGAEATAAAVRTWSRDGDLVAIGLLDGDDLLRLAFHPQAEADMRLAAQVVADIADPSAGVLPDGEVCVETPVGAAVHDLLGERGWAEDEPWTVLRRDLAEPVEAPDLRIEVVGPERADVWAAVQRSAFDNPAAVDERWFAMAAGIAHADARSLVAHDEEDRTVAAVTVWSAGEGRPGIIEPMGVHADHRGRGHGAAICVAAAAALRELGSSSALVATPTSNVGAVATYGAAGFAAIHERWDRVRR</sequence>
<dbReference type="InterPro" id="IPR050832">
    <property type="entry name" value="Bact_Acetyltransf"/>
</dbReference>
<dbReference type="RefSeq" id="WP_035917312.1">
    <property type="nucleotide sequence ID" value="NZ_AVPJ01000011.1"/>
</dbReference>
<comment type="caution">
    <text evidence="4">The sequence shown here is derived from an EMBL/GenBank/DDBJ whole genome shotgun (WGS) entry which is preliminary data.</text>
</comment>
<keyword evidence="5" id="KW-1185">Reference proteome</keyword>
<dbReference type="Gene3D" id="3.40.630.30">
    <property type="match status" value="1"/>
</dbReference>
<dbReference type="eggNOG" id="COG0456">
    <property type="taxonomic scope" value="Bacteria"/>
</dbReference>
<accession>A0A0A0J2U5</accession>
<reference evidence="4 5" key="1">
    <citation type="submission" date="2013-08" db="EMBL/GenBank/DDBJ databases">
        <title>The genome sequence of Knoellia sinensis.</title>
        <authorList>
            <person name="Zhu W."/>
            <person name="Wang G."/>
        </authorList>
    </citation>
    <scope>NUCLEOTIDE SEQUENCE [LARGE SCALE GENOMIC DNA]</scope>
    <source>
        <strain evidence="4 5">KCTC 19936</strain>
    </source>
</reference>
<dbReference type="OrthoDB" id="4792644at2"/>
<evidence type="ECO:0000259" key="3">
    <source>
        <dbReference type="PROSITE" id="PS51186"/>
    </source>
</evidence>
<evidence type="ECO:0000256" key="1">
    <source>
        <dbReference type="ARBA" id="ARBA00022679"/>
    </source>
</evidence>
<evidence type="ECO:0000256" key="2">
    <source>
        <dbReference type="ARBA" id="ARBA00023315"/>
    </source>
</evidence>
<proteinExistence type="predicted"/>
<dbReference type="GO" id="GO:0016747">
    <property type="term" value="F:acyltransferase activity, transferring groups other than amino-acyl groups"/>
    <property type="evidence" value="ECO:0007669"/>
    <property type="project" value="InterPro"/>
</dbReference>
<dbReference type="SUPFAM" id="SSF55729">
    <property type="entry name" value="Acyl-CoA N-acyltransferases (Nat)"/>
    <property type="match status" value="1"/>
</dbReference>
<protein>
    <submittedName>
        <fullName evidence="4">Acetyltransferase</fullName>
    </submittedName>
</protein>
<keyword evidence="2" id="KW-0012">Acyltransferase</keyword>
<dbReference type="InterPro" id="IPR016181">
    <property type="entry name" value="Acyl_CoA_acyltransferase"/>
</dbReference>
<evidence type="ECO:0000313" key="4">
    <source>
        <dbReference type="EMBL" id="KGN31458.1"/>
    </source>
</evidence>
<dbReference type="PANTHER" id="PTHR43877">
    <property type="entry name" value="AMINOALKYLPHOSPHONATE N-ACETYLTRANSFERASE-RELATED-RELATED"/>
    <property type="match status" value="1"/>
</dbReference>
<name>A0A0A0J2U5_9MICO</name>
<dbReference type="EMBL" id="AVPJ01000011">
    <property type="protein sequence ID" value="KGN31458.1"/>
    <property type="molecule type" value="Genomic_DNA"/>
</dbReference>
<feature type="domain" description="N-acetyltransferase" evidence="3">
    <location>
        <begin position="149"/>
        <end position="287"/>
    </location>
</feature>
<evidence type="ECO:0000313" key="5">
    <source>
        <dbReference type="Proteomes" id="UP000030002"/>
    </source>
</evidence>
<dbReference type="PANTHER" id="PTHR43877:SF1">
    <property type="entry name" value="ACETYLTRANSFERASE"/>
    <property type="match status" value="1"/>
</dbReference>
<organism evidence="4 5">
    <name type="scientific">Knoellia sinensis KCTC 19936</name>
    <dbReference type="NCBI Taxonomy" id="1385520"/>
    <lineage>
        <taxon>Bacteria</taxon>
        <taxon>Bacillati</taxon>
        <taxon>Actinomycetota</taxon>
        <taxon>Actinomycetes</taxon>
        <taxon>Micrococcales</taxon>
        <taxon>Intrasporangiaceae</taxon>
        <taxon>Knoellia</taxon>
    </lineage>
</organism>
<dbReference type="InterPro" id="IPR000182">
    <property type="entry name" value="GNAT_dom"/>
</dbReference>
<dbReference type="PROSITE" id="PS51186">
    <property type="entry name" value="GNAT"/>
    <property type="match status" value="1"/>
</dbReference>
<keyword evidence="1 4" id="KW-0808">Transferase</keyword>
<dbReference type="Pfam" id="PF00583">
    <property type="entry name" value="Acetyltransf_1"/>
    <property type="match status" value="1"/>
</dbReference>
<dbReference type="AlphaFoldDB" id="A0A0A0J2U5"/>
<dbReference type="STRING" id="1385520.N802_03585"/>
<gene>
    <name evidence="4" type="ORF">N802_03585</name>
</gene>